<dbReference type="AlphaFoldDB" id="A0A1C0YVD2"/>
<comment type="caution">
    <text evidence="2">The sequence shown here is derived from an EMBL/GenBank/DDBJ whole genome shotgun (WGS) entry which is preliminary data.</text>
</comment>
<sequence>MSKRLLMSMTVASSLLLVACQDDAPVEETTEVAVEQEQAKETTTDVIEQVEETTTQVSVEEAAEEDAKINVVPPTEPAAQVEEPVSQTTTSLFTQYEQKLSATAASAERVYDNAMTTIEMEEAAQQAFSLWDALLNEMYGVLKNELSAADFEELRADQREWIAERDDYATYQATEQANGGSAYTMLYIDAQAQYTAQRCSDFLYDFMVSL</sequence>
<organism evidence="2 3">
    <name type="scientific">Caryophanon latum</name>
    <dbReference type="NCBI Taxonomy" id="33977"/>
    <lineage>
        <taxon>Bacteria</taxon>
        <taxon>Bacillati</taxon>
        <taxon>Bacillota</taxon>
        <taxon>Bacilli</taxon>
        <taxon>Bacillales</taxon>
        <taxon>Caryophanaceae</taxon>
        <taxon>Caryophanon</taxon>
    </lineage>
</organism>
<evidence type="ECO:0000313" key="2">
    <source>
        <dbReference type="EMBL" id="OCS91121.1"/>
    </source>
</evidence>
<feature type="domain" description="Lysozyme inhibitor LprI-like N-terminal" evidence="1">
    <location>
        <begin position="112"/>
        <end position="201"/>
    </location>
</feature>
<keyword evidence="3" id="KW-1185">Reference proteome</keyword>
<name>A0A1C0YVD2_9BACL</name>
<dbReference type="Pfam" id="PF07007">
    <property type="entry name" value="LprI"/>
    <property type="match status" value="1"/>
</dbReference>
<dbReference type="OrthoDB" id="2438161at2"/>
<dbReference type="PANTHER" id="PTHR39176">
    <property type="entry name" value="PERIPLASMIC PROTEIN-RELATED"/>
    <property type="match status" value="1"/>
</dbReference>
<gene>
    <name evidence="2" type="ORF">A6K76_10275</name>
</gene>
<proteinExistence type="predicted"/>
<evidence type="ECO:0000313" key="3">
    <source>
        <dbReference type="Proteomes" id="UP000093482"/>
    </source>
</evidence>
<dbReference type="Proteomes" id="UP000093482">
    <property type="component" value="Unassembled WGS sequence"/>
</dbReference>
<reference evidence="2 3" key="1">
    <citation type="submission" date="2016-07" db="EMBL/GenBank/DDBJ databases">
        <title>Caryophanon latum genome sequencing.</title>
        <authorList>
            <person name="Verma A."/>
            <person name="Pal Y."/>
            <person name="Krishnamurthi S."/>
        </authorList>
    </citation>
    <scope>NUCLEOTIDE SEQUENCE [LARGE SCALE GENOMIC DNA]</scope>
    <source>
        <strain evidence="2 3">DSM 14151</strain>
    </source>
</reference>
<accession>A0A1C0YVD2</accession>
<dbReference type="EMBL" id="MATO01000031">
    <property type="protein sequence ID" value="OCS91121.1"/>
    <property type="molecule type" value="Genomic_DNA"/>
</dbReference>
<protein>
    <recommendedName>
        <fullName evidence="1">Lysozyme inhibitor LprI-like N-terminal domain-containing protein</fullName>
    </recommendedName>
</protein>
<evidence type="ECO:0000259" key="1">
    <source>
        <dbReference type="Pfam" id="PF07007"/>
    </source>
</evidence>
<dbReference type="InterPro" id="IPR009739">
    <property type="entry name" value="LprI-like_N"/>
</dbReference>
<dbReference type="PROSITE" id="PS51257">
    <property type="entry name" value="PROKAR_LIPOPROTEIN"/>
    <property type="match status" value="1"/>
</dbReference>
<dbReference type="RefSeq" id="WP_066463873.1">
    <property type="nucleotide sequence ID" value="NZ_MATO01000031.1"/>
</dbReference>
<dbReference type="PANTHER" id="PTHR39176:SF1">
    <property type="entry name" value="PERIPLASMIC PROTEIN"/>
    <property type="match status" value="1"/>
</dbReference>
<dbReference type="Gene3D" id="1.20.1270.180">
    <property type="match status" value="1"/>
</dbReference>